<comment type="subunit">
    <text evidence="7">Component of the dolichol-phosphate mannose (DPM) synthase complex.</text>
</comment>
<keyword evidence="9" id="KW-1185">Reference proteome</keyword>
<evidence type="ECO:0000256" key="4">
    <source>
        <dbReference type="ARBA" id="ARBA00022824"/>
    </source>
</evidence>
<feature type="transmembrane region" description="Helical" evidence="7">
    <location>
        <begin position="33"/>
        <end position="49"/>
    </location>
</feature>
<dbReference type="Proteomes" id="UP001165085">
    <property type="component" value="Unassembled WGS sequence"/>
</dbReference>
<keyword evidence="6 7" id="KW-0472">Membrane</keyword>
<proteinExistence type="inferred from homology"/>
<evidence type="ECO:0000256" key="5">
    <source>
        <dbReference type="ARBA" id="ARBA00022989"/>
    </source>
</evidence>
<name>A0A9W7BR88_9STRA</name>
<dbReference type="GO" id="GO:0005789">
    <property type="term" value="C:endoplasmic reticulum membrane"/>
    <property type="evidence" value="ECO:0007669"/>
    <property type="project" value="UniProtKB-SubCell"/>
</dbReference>
<comment type="function">
    <text evidence="7">Stabilizer subunit of the dolichol-phosphate mannose (DPM) synthase complex; tethers catalytic subunit to the ER.</text>
</comment>
<comment type="subcellular location">
    <subcellularLocation>
        <location evidence="1 7">Endoplasmic reticulum membrane</location>
        <topology evidence="1 7">Multi-pass membrane protein</topology>
    </subcellularLocation>
</comment>
<dbReference type="OrthoDB" id="2014333at2759"/>
<accession>A0A9W7BR88</accession>
<dbReference type="Pfam" id="PF08285">
    <property type="entry name" value="DPM3"/>
    <property type="match status" value="1"/>
</dbReference>
<protein>
    <recommendedName>
        <fullName evidence="7">Dolichol-phosphate mannosyltransferase subunit 3</fullName>
    </recommendedName>
</protein>
<comment type="pathway">
    <text evidence="7">Protein modification; protein glycosylation.</text>
</comment>
<keyword evidence="5 7" id="KW-1133">Transmembrane helix</keyword>
<evidence type="ECO:0000313" key="8">
    <source>
        <dbReference type="EMBL" id="GMH95016.1"/>
    </source>
</evidence>
<evidence type="ECO:0000313" key="9">
    <source>
        <dbReference type="Proteomes" id="UP001165085"/>
    </source>
</evidence>
<feature type="transmembrane region" description="Helical" evidence="7">
    <location>
        <begin position="61"/>
        <end position="80"/>
    </location>
</feature>
<organism evidence="8 9">
    <name type="scientific">Triparma strigata</name>
    <dbReference type="NCBI Taxonomy" id="1606541"/>
    <lineage>
        <taxon>Eukaryota</taxon>
        <taxon>Sar</taxon>
        <taxon>Stramenopiles</taxon>
        <taxon>Ochrophyta</taxon>
        <taxon>Bolidophyceae</taxon>
        <taxon>Parmales</taxon>
        <taxon>Triparmaceae</taxon>
        <taxon>Triparma</taxon>
    </lineage>
</organism>
<dbReference type="AlphaFoldDB" id="A0A9W7BR88"/>
<keyword evidence="3 7" id="KW-0812">Transmembrane</keyword>
<dbReference type="EMBL" id="BRXY01000437">
    <property type="protein sequence ID" value="GMH95016.1"/>
    <property type="molecule type" value="Genomic_DNA"/>
</dbReference>
<keyword evidence="4 7" id="KW-0256">Endoplasmic reticulum</keyword>
<evidence type="ECO:0000256" key="6">
    <source>
        <dbReference type="ARBA" id="ARBA00023136"/>
    </source>
</evidence>
<reference evidence="9" key="1">
    <citation type="journal article" date="2023" name="Commun. Biol.">
        <title>Genome analysis of Parmales, the sister group of diatoms, reveals the evolutionary specialization of diatoms from phago-mixotrophs to photoautotrophs.</title>
        <authorList>
            <person name="Ban H."/>
            <person name="Sato S."/>
            <person name="Yoshikawa S."/>
            <person name="Yamada K."/>
            <person name="Nakamura Y."/>
            <person name="Ichinomiya M."/>
            <person name="Sato N."/>
            <person name="Blanc-Mathieu R."/>
            <person name="Endo H."/>
            <person name="Kuwata A."/>
            <person name="Ogata H."/>
        </authorList>
    </citation>
    <scope>NUCLEOTIDE SEQUENCE [LARGE SCALE GENOMIC DNA]</scope>
    <source>
        <strain evidence="9">NIES 3701</strain>
    </source>
</reference>
<comment type="similarity">
    <text evidence="2 7">Belongs to the DPM3 family.</text>
</comment>
<feature type="transmembrane region" description="Helical" evidence="7">
    <location>
        <begin position="7"/>
        <end position="27"/>
    </location>
</feature>
<dbReference type="InterPro" id="IPR013174">
    <property type="entry name" value="DPM3"/>
</dbReference>
<evidence type="ECO:0000256" key="7">
    <source>
        <dbReference type="RuleBase" id="RU365085"/>
    </source>
</evidence>
<evidence type="ECO:0000256" key="3">
    <source>
        <dbReference type="ARBA" id="ARBA00022692"/>
    </source>
</evidence>
<comment type="caution">
    <text evidence="8">The sequence shown here is derived from an EMBL/GenBank/DDBJ whole genome shotgun (WGS) entry which is preliminary data.</text>
</comment>
<sequence length="109" mass="12452">MLRYQRFLAVILPAFSCYCYFILLPLGWHFPRAIANALLNLVGGGWTYYSWRECIRILSPLLVVALLGIYALSDIAYTVITFNDCKDASAEIETQVAEAKKEMKRRKIA</sequence>
<evidence type="ECO:0000256" key="1">
    <source>
        <dbReference type="ARBA" id="ARBA00004477"/>
    </source>
</evidence>
<evidence type="ECO:0000256" key="2">
    <source>
        <dbReference type="ARBA" id="ARBA00010430"/>
    </source>
</evidence>
<comment type="caution">
    <text evidence="7">Lacks conserved residue(s) required for the propagation of feature annotation.</text>
</comment>
<gene>
    <name evidence="8" type="ORF">TrST_g1545</name>
</gene>